<accession>A0A2J6TCV1</accession>
<dbReference type="PROSITE" id="PS50297">
    <property type="entry name" value="ANK_REP_REGION"/>
    <property type="match status" value="1"/>
</dbReference>
<dbReference type="InterPro" id="IPR036770">
    <property type="entry name" value="Ankyrin_rpt-contain_sf"/>
</dbReference>
<dbReference type="PROSITE" id="PS50088">
    <property type="entry name" value="ANK_REPEAT"/>
    <property type="match status" value="1"/>
</dbReference>
<keyword evidence="5" id="KW-1185">Reference proteome</keyword>
<dbReference type="InterPro" id="IPR002110">
    <property type="entry name" value="Ankyrin_rpt"/>
</dbReference>
<feature type="repeat" description="ANK" evidence="2">
    <location>
        <begin position="624"/>
        <end position="656"/>
    </location>
</feature>
<dbReference type="PANTHER" id="PTHR10039">
    <property type="entry name" value="AMELOGENIN"/>
    <property type="match status" value="1"/>
</dbReference>
<dbReference type="InterPro" id="IPR056884">
    <property type="entry name" value="NPHP3-like_N"/>
</dbReference>
<dbReference type="InterPro" id="IPR027417">
    <property type="entry name" value="P-loop_NTPase"/>
</dbReference>
<keyword evidence="2" id="KW-0040">ANK repeat</keyword>
<feature type="domain" description="Nephrocystin 3-like N-terminal" evidence="3">
    <location>
        <begin position="209"/>
        <end position="369"/>
    </location>
</feature>
<dbReference type="PANTHER" id="PTHR10039:SF15">
    <property type="entry name" value="NACHT DOMAIN-CONTAINING PROTEIN"/>
    <property type="match status" value="1"/>
</dbReference>
<dbReference type="Pfam" id="PF12796">
    <property type="entry name" value="Ank_2"/>
    <property type="match status" value="1"/>
</dbReference>
<dbReference type="SUPFAM" id="SSF48403">
    <property type="entry name" value="Ankyrin repeat"/>
    <property type="match status" value="1"/>
</dbReference>
<name>A0A2J6TCV1_9HELO</name>
<proteinExistence type="predicted"/>
<reference evidence="4 5" key="1">
    <citation type="submission" date="2016-04" db="EMBL/GenBank/DDBJ databases">
        <title>A degradative enzymes factory behind the ericoid mycorrhizal symbiosis.</title>
        <authorList>
            <consortium name="DOE Joint Genome Institute"/>
            <person name="Martino E."/>
            <person name="Morin E."/>
            <person name="Grelet G."/>
            <person name="Kuo A."/>
            <person name="Kohler A."/>
            <person name="Daghino S."/>
            <person name="Barry K."/>
            <person name="Choi C."/>
            <person name="Cichocki N."/>
            <person name="Clum A."/>
            <person name="Copeland A."/>
            <person name="Hainaut M."/>
            <person name="Haridas S."/>
            <person name="Labutti K."/>
            <person name="Lindquist E."/>
            <person name="Lipzen A."/>
            <person name="Khouja H.-R."/>
            <person name="Murat C."/>
            <person name="Ohm R."/>
            <person name="Olson A."/>
            <person name="Spatafora J."/>
            <person name="Veneault-Fourrey C."/>
            <person name="Henrissat B."/>
            <person name="Grigoriev I."/>
            <person name="Martin F."/>
            <person name="Perotto S."/>
        </authorList>
    </citation>
    <scope>NUCLEOTIDE SEQUENCE [LARGE SCALE GENOMIC DNA]</scope>
    <source>
        <strain evidence="4 5">E</strain>
    </source>
</reference>
<organism evidence="4 5">
    <name type="scientific">Hyaloscypha bicolor E</name>
    <dbReference type="NCBI Taxonomy" id="1095630"/>
    <lineage>
        <taxon>Eukaryota</taxon>
        <taxon>Fungi</taxon>
        <taxon>Dikarya</taxon>
        <taxon>Ascomycota</taxon>
        <taxon>Pezizomycotina</taxon>
        <taxon>Leotiomycetes</taxon>
        <taxon>Helotiales</taxon>
        <taxon>Hyaloscyphaceae</taxon>
        <taxon>Hyaloscypha</taxon>
        <taxon>Hyaloscypha bicolor</taxon>
    </lineage>
</organism>
<evidence type="ECO:0000256" key="1">
    <source>
        <dbReference type="ARBA" id="ARBA00022737"/>
    </source>
</evidence>
<dbReference type="RefSeq" id="XP_024737750.1">
    <property type="nucleotide sequence ID" value="XM_024886756.1"/>
</dbReference>
<dbReference type="Proteomes" id="UP000235371">
    <property type="component" value="Unassembled WGS sequence"/>
</dbReference>
<dbReference type="Pfam" id="PF24883">
    <property type="entry name" value="NPHP3_N"/>
    <property type="match status" value="1"/>
</dbReference>
<dbReference type="EMBL" id="KZ613787">
    <property type="protein sequence ID" value="PMD60846.1"/>
    <property type="molecule type" value="Genomic_DNA"/>
</dbReference>
<dbReference type="GeneID" id="36594833"/>
<dbReference type="AlphaFoldDB" id="A0A2J6TCV1"/>
<dbReference type="OrthoDB" id="195446at2759"/>
<dbReference type="SUPFAM" id="SSF52540">
    <property type="entry name" value="P-loop containing nucleoside triphosphate hydrolases"/>
    <property type="match status" value="1"/>
</dbReference>
<evidence type="ECO:0000256" key="2">
    <source>
        <dbReference type="PROSITE-ProRule" id="PRU00023"/>
    </source>
</evidence>
<dbReference type="STRING" id="1095630.A0A2J6TCV1"/>
<protein>
    <recommendedName>
        <fullName evidence="3">Nephrocystin 3-like N-terminal domain-containing protein</fullName>
    </recommendedName>
</protein>
<sequence length="698" mass="77934">MAEFGAGSSIGIICLGIHVCQGLVQYYGSWRDSRKDIATMCKSVDNLTDTLKALKKNIDGKSLAGDVIKNVQSSIVACTSGIQELQDELAKVQEVKGSNVLSKVHEHGRRLVYPFRESTLLKLREIVSDIRGSLGLAMNTLHLEQLDHVSTQIEDMTIEIKKVGDDFGILNKFIVSRHTDQESQAIIDWLSPLNFFITQKDTLRRRQDGTGEWLFEAPEFKAWLSGTEKILWCSGLPGAGKTILASAIIDKLERHFTSSNIGLAFIYCNYKERDGQTLTNLIASLVQQLVQRSSTIPDDVRALYAHHNHQRTRPGFEEYSRILRSLIATFTDVYIVVDALDECDWSNGARMKLIKELQESSANLLCTSRHLGDIEQSFANYSRLEIRASDTDVTKFLQARISEEGSLVEFCGRDKTLEGTIVEKIIEKANGMFLLAQLHVQSLATKNTLKRVRKALNDLPEELDEIYNAALERIQNQHKDRSELAMRMLSWITYALRPLKVGEIQHAMAVMDLEPDETCLDEEDLPSEALLITLLGYASRNWGNHAYGDPEEKIKGEVREFFNHNSLVSSTVQAMSPITSPYRDWSQRFPSEVPGIVIAAAFGLTVVVDMMLQLGNSIEGKGSDMQTALHLAACNGHEAVVKLLLAAGADVEAKDDDSWTALYRAAFNRNEAITALYRAAFMWNEAILKLLLAAGASF</sequence>
<dbReference type="InParanoid" id="A0A2J6TCV1"/>
<evidence type="ECO:0000259" key="3">
    <source>
        <dbReference type="Pfam" id="PF24883"/>
    </source>
</evidence>
<evidence type="ECO:0000313" key="4">
    <source>
        <dbReference type="EMBL" id="PMD60846.1"/>
    </source>
</evidence>
<keyword evidence="1" id="KW-0677">Repeat</keyword>
<evidence type="ECO:0000313" key="5">
    <source>
        <dbReference type="Proteomes" id="UP000235371"/>
    </source>
</evidence>
<dbReference type="Gene3D" id="1.25.40.20">
    <property type="entry name" value="Ankyrin repeat-containing domain"/>
    <property type="match status" value="1"/>
</dbReference>
<gene>
    <name evidence="4" type="ORF">K444DRAFT_662848</name>
</gene>
<dbReference type="Gene3D" id="3.40.50.300">
    <property type="entry name" value="P-loop containing nucleotide triphosphate hydrolases"/>
    <property type="match status" value="1"/>
</dbReference>
<dbReference type="SMART" id="SM00248">
    <property type="entry name" value="ANK"/>
    <property type="match status" value="1"/>
</dbReference>